<proteinExistence type="predicted"/>
<keyword evidence="1" id="KW-0472">Membrane</keyword>
<dbReference type="STRING" id="1229831.M832_04140"/>
<accession>W8JLX2</accession>
<keyword evidence="1" id="KW-1133">Transmembrane helix</keyword>
<gene>
    <name evidence="2" type="ORF">M832_04140</name>
</gene>
<reference evidence="2 3" key="1">
    <citation type="journal article" date="2014" name="Syst. Appl. Microbiol.">
        <title>Evidence for the existence of two new members of the family Chlamydiaceae and proposal of Chlamydia avium sp. nov. and Chlamydia gallinacea sp. nov.</title>
        <authorList>
            <person name="Sachse K."/>
            <person name="Laroucau K."/>
            <person name="Riege K."/>
            <person name="Wehner S."/>
            <person name="Dilcher M."/>
            <person name="Creasy H.H."/>
            <person name="Weidmann M."/>
            <person name="Myers G."/>
            <person name="Vorimore F."/>
            <person name="Vicari N."/>
            <person name="Magnino S."/>
            <person name="Liebler-Tenorio E."/>
            <person name="Ruettger A."/>
            <person name="Bavoil P.M."/>
            <person name="Hufert F.T."/>
            <person name="Rossello-Mora R."/>
            <person name="Marz M."/>
        </authorList>
    </citation>
    <scope>NUCLEOTIDE SEQUENCE [LARGE SCALE GENOMIC DNA]</scope>
    <source>
        <strain evidence="2 3">10DC88</strain>
    </source>
</reference>
<dbReference type="PATRIC" id="fig|1229831.3.peg.421"/>
<protein>
    <submittedName>
        <fullName evidence="2">Uncharacterized protein</fullName>
    </submittedName>
</protein>
<organism evidence="2 3">
    <name type="scientific">Chlamydia avium 10DC88</name>
    <dbReference type="NCBI Taxonomy" id="1229831"/>
    <lineage>
        <taxon>Bacteria</taxon>
        <taxon>Pseudomonadati</taxon>
        <taxon>Chlamydiota</taxon>
        <taxon>Chlamydiia</taxon>
        <taxon>Chlamydiales</taxon>
        <taxon>Chlamydiaceae</taxon>
        <taxon>Chlamydia/Chlamydophila group</taxon>
        <taxon>Chlamydia</taxon>
    </lineage>
</organism>
<name>W8JLX2_9CHLA</name>
<evidence type="ECO:0000313" key="3">
    <source>
        <dbReference type="Proteomes" id="UP000019433"/>
    </source>
</evidence>
<dbReference type="Proteomes" id="UP000019433">
    <property type="component" value="Chromosome"/>
</dbReference>
<dbReference type="Pfam" id="PF07146">
    <property type="entry name" value="DUF1389"/>
    <property type="match status" value="1"/>
</dbReference>
<feature type="transmembrane region" description="Helical" evidence="1">
    <location>
        <begin position="53"/>
        <end position="73"/>
    </location>
</feature>
<sequence length="366" mass="41565">MITPLPPYFVSLPVSEQSKMSWRGKVYLCVISVFLIISIVGCVSALSLGLPPILVILSLVLFLLFSGALLVVLSNVGQKLLDSYSSLSMLPESETSLPKPFLYVLREVYPRVFLDFCIEKQVTIQDLRSVLTALTTGNMDVVSGDTRNKVDSFGLQRLQKENLSDLPPLEAVLIQNCPWQFVMKFISLGDYVYEQSGMTPEVYWTQSMSHGSGLHVFNHFTWLFSHVVTQDEYEQLLSNVGSERILASQDDLLKSLAERMKIQLNNTRSNLSDAQKDELRSRIICDPQGLLFYLLHLGVNWEQIQLFRQLPFDCAYLFSLYDFEINEVIDKISESSPEYDPEIALLTWSDGDPLEIAEERRQQGVL</sequence>
<dbReference type="KEGG" id="cav:M832_04140"/>
<dbReference type="HOGENOM" id="CLU_798538_0_0_0"/>
<evidence type="ECO:0000313" key="2">
    <source>
        <dbReference type="EMBL" id="AHK63279.1"/>
    </source>
</evidence>
<dbReference type="AlphaFoldDB" id="W8JLX2"/>
<evidence type="ECO:0000256" key="1">
    <source>
        <dbReference type="SAM" id="Phobius"/>
    </source>
</evidence>
<keyword evidence="1" id="KW-0812">Transmembrane</keyword>
<feature type="transmembrane region" description="Helical" evidence="1">
    <location>
        <begin position="26"/>
        <end position="47"/>
    </location>
</feature>
<dbReference type="InterPro" id="IPR010792">
    <property type="entry name" value="DUF1389"/>
</dbReference>
<dbReference type="EMBL" id="CP006571">
    <property type="protein sequence ID" value="AHK63279.1"/>
    <property type="molecule type" value="Genomic_DNA"/>
</dbReference>